<evidence type="ECO:0000313" key="2">
    <source>
        <dbReference type="EMBL" id="KAK2095932.1"/>
    </source>
</evidence>
<dbReference type="Proteomes" id="UP001266305">
    <property type="component" value="Unassembled WGS sequence"/>
</dbReference>
<organism evidence="2 3">
    <name type="scientific">Saguinus oedipus</name>
    <name type="common">Cotton-top tamarin</name>
    <name type="synonym">Oedipomidas oedipus</name>
    <dbReference type="NCBI Taxonomy" id="9490"/>
    <lineage>
        <taxon>Eukaryota</taxon>
        <taxon>Metazoa</taxon>
        <taxon>Chordata</taxon>
        <taxon>Craniata</taxon>
        <taxon>Vertebrata</taxon>
        <taxon>Euteleostomi</taxon>
        <taxon>Mammalia</taxon>
        <taxon>Eutheria</taxon>
        <taxon>Euarchontoglires</taxon>
        <taxon>Primates</taxon>
        <taxon>Haplorrhini</taxon>
        <taxon>Platyrrhini</taxon>
        <taxon>Cebidae</taxon>
        <taxon>Callitrichinae</taxon>
        <taxon>Saguinus</taxon>
    </lineage>
</organism>
<dbReference type="EMBL" id="JASSZA010000012">
    <property type="protein sequence ID" value="KAK2095932.1"/>
    <property type="molecule type" value="Genomic_DNA"/>
</dbReference>
<feature type="region of interest" description="Disordered" evidence="1">
    <location>
        <begin position="1"/>
        <end position="112"/>
    </location>
</feature>
<evidence type="ECO:0000313" key="3">
    <source>
        <dbReference type="Proteomes" id="UP001266305"/>
    </source>
</evidence>
<gene>
    <name evidence="2" type="ORF">P7K49_024966</name>
</gene>
<comment type="caution">
    <text evidence="2">The sequence shown here is derived from an EMBL/GenBank/DDBJ whole genome shotgun (WGS) entry which is preliminary data.</text>
</comment>
<name>A0ABQ9UI34_SAGOE</name>
<feature type="compositionally biased region" description="Basic and acidic residues" evidence="1">
    <location>
        <begin position="53"/>
        <end position="68"/>
    </location>
</feature>
<sequence>MLDQLSRRPARTRGCSWPHPFPLPAVRRGFPVVGGEASLLSRGGTARKRQRRRGDSRVGHGGESKPERAGAAGGLRAGGHREVPNRLVGGEAGRGRGRGCHGGGSVWGEPGTREELELQRGVAPPQVAGGLPVSPLHAAAEVLSHPPHPLLRRLWTG</sequence>
<proteinExistence type="predicted"/>
<evidence type="ECO:0000256" key="1">
    <source>
        <dbReference type="SAM" id="MobiDB-lite"/>
    </source>
</evidence>
<accession>A0ABQ9UI34</accession>
<reference evidence="2 3" key="1">
    <citation type="submission" date="2023-05" db="EMBL/GenBank/DDBJ databases">
        <title>B98-5 Cell Line De Novo Hybrid Assembly: An Optical Mapping Approach.</title>
        <authorList>
            <person name="Kananen K."/>
            <person name="Auerbach J.A."/>
            <person name="Kautto E."/>
            <person name="Blachly J.S."/>
        </authorList>
    </citation>
    <scope>NUCLEOTIDE SEQUENCE [LARGE SCALE GENOMIC DNA]</scope>
    <source>
        <strain evidence="2">B95-8</strain>
        <tissue evidence="2">Cell line</tissue>
    </source>
</reference>
<protein>
    <submittedName>
        <fullName evidence="2">Uncharacterized protein</fullName>
    </submittedName>
</protein>
<keyword evidence="3" id="KW-1185">Reference proteome</keyword>